<keyword evidence="4" id="KW-0812">Transmembrane</keyword>
<evidence type="ECO:0000256" key="2">
    <source>
        <dbReference type="ARBA" id="ARBA00022448"/>
    </source>
</evidence>
<keyword evidence="3" id="KW-1003">Cell membrane</keyword>
<gene>
    <name evidence="7" type="ORF">GII30_16830</name>
</gene>
<keyword evidence="2" id="KW-0813">Transport</keyword>
<dbReference type="InterPro" id="IPR005829">
    <property type="entry name" value="Sugar_transporter_CS"/>
</dbReference>
<evidence type="ECO:0000313" key="7">
    <source>
        <dbReference type="EMBL" id="QHN40585.1"/>
    </source>
</evidence>
<evidence type="ECO:0000256" key="6">
    <source>
        <dbReference type="ARBA" id="ARBA00023136"/>
    </source>
</evidence>
<comment type="subcellular location">
    <subcellularLocation>
        <location evidence="1">Cell membrane</location>
        <topology evidence="1">Multi-pass membrane protein</topology>
    </subcellularLocation>
</comment>
<evidence type="ECO:0000256" key="5">
    <source>
        <dbReference type="ARBA" id="ARBA00022989"/>
    </source>
</evidence>
<evidence type="ECO:0000256" key="1">
    <source>
        <dbReference type="ARBA" id="ARBA00004651"/>
    </source>
</evidence>
<evidence type="ECO:0000256" key="4">
    <source>
        <dbReference type="ARBA" id="ARBA00022692"/>
    </source>
</evidence>
<dbReference type="SUPFAM" id="SSF103473">
    <property type="entry name" value="MFS general substrate transporter"/>
    <property type="match status" value="1"/>
</dbReference>
<dbReference type="AlphaFoldDB" id="A0A857KMV5"/>
<dbReference type="PANTHER" id="PTHR42718:SF46">
    <property type="entry name" value="BLR6921 PROTEIN"/>
    <property type="match status" value="1"/>
</dbReference>
<dbReference type="CDD" id="cd17321">
    <property type="entry name" value="MFS_MMR_MDR_like"/>
    <property type="match status" value="1"/>
</dbReference>
<reference evidence="7" key="1">
    <citation type="journal article" date="2021" name="Nat. Microbiol.">
        <title>Cocultivation of an ultrasmall environmental parasitic bacterium with lytic ability against bacteria associated with wastewater foams.</title>
        <authorList>
            <person name="Batinovic S."/>
            <person name="Rose J.J.A."/>
            <person name="Ratcliffe J."/>
            <person name="Seviour R.J."/>
            <person name="Petrovski S."/>
        </authorList>
    </citation>
    <scope>NUCLEOTIDE SEQUENCE</scope>
    <source>
        <strain evidence="7">CON44</strain>
    </source>
</reference>
<dbReference type="GO" id="GO:0005886">
    <property type="term" value="C:plasma membrane"/>
    <property type="evidence" value="ECO:0007669"/>
    <property type="project" value="UniProtKB-SubCell"/>
</dbReference>
<dbReference type="PANTHER" id="PTHR42718">
    <property type="entry name" value="MAJOR FACILITATOR SUPERFAMILY MULTIDRUG TRANSPORTER MFSC"/>
    <property type="match status" value="1"/>
</dbReference>
<dbReference type="PROSITE" id="PS00216">
    <property type="entry name" value="SUGAR_TRANSPORT_1"/>
    <property type="match status" value="1"/>
</dbReference>
<organism evidence="7">
    <name type="scientific">Gordonia amarae</name>
    <dbReference type="NCBI Taxonomy" id="36821"/>
    <lineage>
        <taxon>Bacteria</taxon>
        <taxon>Bacillati</taxon>
        <taxon>Actinomycetota</taxon>
        <taxon>Actinomycetes</taxon>
        <taxon>Mycobacteriales</taxon>
        <taxon>Gordoniaceae</taxon>
        <taxon>Gordonia</taxon>
    </lineage>
</organism>
<dbReference type="Gene3D" id="1.20.1720.10">
    <property type="entry name" value="Multidrug resistance protein D"/>
    <property type="match status" value="1"/>
</dbReference>
<proteinExistence type="predicted"/>
<protein>
    <submittedName>
        <fullName evidence="7">MFS transporter</fullName>
    </submittedName>
</protein>
<accession>A0A857KMV5</accession>
<name>A0A857KMV5_9ACTN</name>
<dbReference type="Pfam" id="PF07690">
    <property type="entry name" value="MFS_1"/>
    <property type="match status" value="1"/>
</dbReference>
<dbReference type="InterPro" id="IPR020846">
    <property type="entry name" value="MFS_dom"/>
</dbReference>
<dbReference type="InterPro" id="IPR011701">
    <property type="entry name" value="MFS"/>
</dbReference>
<dbReference type="Gene3D" id="1.20.1250.20">
    <property type="entry name" value="MFS general substrate transporter like domains"/>
    <property type="match status" value="1"/>
</dbReference>
<dbReference type="GO" id="GO:0022857">
    <property type="term" value="F:transmembrane transporter activity"/>
    <property type="evidence" value="ECO:0007669"/>
    <property type="project" value="InterPro"/>
</dbReference>
<evidence type="ECO:0000256" key="3">
    <source>
        <dbReference type="ARBA" id="ARBA00022475"/>
    </source>
</evidence>
<keyword evidence="6" id="KW-0472">Membrane</keyword>
<sequence length="493" mass="49799">MMNTATPRAAWRTFAIVAAVHCLVVMNDTVVFVALPSIGRMLGLAPADLGWVMNAYLLSLGGFLLVGGRLADRFGRRRVLIAGLIGMSLASALAALAWTGPVLIGARAAQGIAGALVAPAAMSAIADIFRDTSERAKATGLLGGVSGIAGSVGALAGAGLTELGWRATFWFCVPTAALLAALVRRHLPDRRGDCALPDMLAATAFTGGVSLILLTITGIGIRPAAVTALTATGGVAALAAAWHRQRTARDPLLPQALTRSASTVRGIGLNAVLGFGLFGGFLIVTLFLQVLHGLDPLPAAAWMLPISGAMFAGSLTAVRLLAHMPPQRVLRGALTVQAIGLGCWAVATHADAGMPGYGVAGALWGLGVGASLASAFVWATRDVPRPAQGAAAGAVNTALQVGGAAGVAVLGWTASASGGVSDSGVVQAIAGAAALMVVGIAVTGPRWSARPVTIPPELATAPAAETFDRIVDAGVRLDNPKARQEWPACELNC</sequence>
<dbReference type="InterPro" id="IPR036259">
    <property type="entry name" value="MFS_trans_sf"/>
</dbReference>
<dbReference type="PROSITE" id="PS50850">
    <property type="entry name" value="MFS"/>
    <property type="match status" value="1"/>
</dbReference>
<keyword evidence="5" id="KW-1133">Transmembrane helix</keyword>
<dbReference type="EMBL" id="CP045810">
    <property type="protein sequence ID" value="QHN40585.1"/>
    <property type="molecule type" value="Genomic_DNA"/>
</dbReference>